<dbReference type="InterPro" id="IPR036237">
    <property type="entry name" value="Xyl_isomerase-like_sf"/>
</dbReference>
<name>I0IDZ7_PHYMF</name>
<proteinExistence type="predicted"/>
<evidence type="ECO:0000259" key="1">
    <source>
        <dbReference type="Pfam" id="PF01261"/>
    </source>
</evidence>
<dbReference type="STRING" id="1142394.PSMK_13260"/>
<dbReference type="InterPro" id="IPR013022">
    <property type="entry name" value="Xyl_isomerase-like_TIM-brl"/>
</dbReference>
<feature type="domain" description="Xylose isomerase-like TIM barrel" evidence="1">
    <location>
        <begin position="25"/>
        <end position="197"/>
    </location>
</feature>
<evidence type="ECO:0000313" key="3">
    <source>
        <dbReference type="Proteomes" id="UP000007881"/>
    </source>
</evidence>
<dbReference type="Pfam" id="PF01261">
    <property type="entry name" value="AP_endonuc_2"/>
    <property type="match status" value="1"/>
</dbReference>
<dbReference type="SUPFAM" id="SSF51658">
    <property type="entry name" value="Xylose isomerase-like"/>
    <property type="match status" value="1"/>
</dbReference>
<dbReference type="Proteomes" id="UP000007881">
    <property type="component" value="Chromosome"/>
</dbReference>
<reference evidence="2 3" key="1">
    <citation type="submission" date="2012-02" db="EMBL/GenBank/DDBJ databases">
        <title>Complete genome sequence of Phycisphaera mikurensis NBRC 102666.</title>
        <authorList>
            <person name="Ankai A."/>
            <person name="Hosoyama A."/>
            <person name="Terui Y."/>
            <person name="Sekine M."/>
            <person name="Fukai R."/>
            <person name="Kato Y."/>
            <person name="Nakamura S."/>
            <person name="Yamada-Narita S."/>
            <person name="Kawakoshi A."/>
            <person name="Fukunaga Y."/>
            <person name="Yamazaki S."/>
            <person name="Fujita N."/>
        </authorList>
    </citation>
    <scope>NUCLEOTIDE SEQUENCE [LARGE SCALE GENOMIC DNA]</scope>
    <source>
        <strain evidence="3">NBRC 102666 / KCTC 22515 / FYK2301M01</strain>
    </source>
</reference>
<keyword evidence="3" id="KW-1185">Reference proteome</keyword>
<dbReference type="RefSeq" id="WP_014436704.1">
    <property type="nucleotide sequence ID" value="NC_017080.1"/>
</dbReference>
<dbReference type="PATRIC" id="fig|1142394.8.peg.1363"/>
<dbReference type="OrthoDB" id="2555274at2"/>
<dbReference type="AlphaFoldDB" id="I0IDZ7"/>
<dbReference type="Gene3D" id="3.20.20.150">
    <property type="entry name" value="Divalent-metal-dependent TIM barrel enzymes"/>
    <property type="match status" value="1"/>
</dbReference>
<dbReference type="KEGG" id="phm:PSMK_13260"/>
<accession>I0IDZ7</accession>
<sequence length="289" mass="31666">MELKLLRSMWGAPEDPAALVGHVVGMGMDGVEGPPPPTPAARADLRRRLDDAGLVFVAEACTGRPRGDEPAAERWWMADPGAPPERHLDDLRRVVDGALEMNALLVSGLTGFDAWPLQRSIDFLGELSALDAGIPATAETHRGRSLFNPWVTDTVLAALPGLELTCDFSHWCVVAERLIDSELPSIERAAARCRHLHGRVGWAQSAQVGDPRDPVHADALAAHERWWDLCWSAQEARGFSTSTMTLEFGPDGYTPLLPFTRQPVSDLNDVIRWMADRQRGRFAARGSTP</sequence>
<protein>
    <recommendedName>
        <fullName evidence="1">Xylose isomerase-like TIM barrel domain-containing protein</fullName>
    </recommendedName>
</protein>
<gene>
    <name evidence="2" type="ordered locus">PSMK_13260</name>
</gene>
<organism evidence="2 3">
    <name type="scientific">Phycisphaera mikurensis (strain NBRC 102666 / KCTC 22515 / FYK2301M01)</name>
    <dbReference type="NCBI Taxonomy" id="1142394"/>
    <lineage>
        <taxon>Bacteria</taxon>
        <taxon>Pseudomonadati</taxon>
        <taxon>Planctomycetota</taxon>
        <taxon>Phycisphaerae</taxon>
        <taxon>Phycisphaerales</taxon>
        <taxon>Phycisphaeraceae</taxon>
        <taxon>Phycisphaera</taxon>
    </lineage>
</organism>
<dbReference type="EMBL" id="AP012338">
    <property type="protein sequence ID" value="BAM03485.1"/>
    <property type="molecule type" value="Genomic_DNA"/>
</dbReference>
<evidence type="ECO:0000313" key="2">
    <source>
        <dbReference type="EMBL" id="BAM03485.1"/>
    </source>
</evidence>
<dbReference type="HOGENOM" id="CLU_073994_0_0_0"/>
<dbReference type="eggNOG" id="COG1082">
    <property type="taxonomic scope" value="Bacteria"/>
</dbReference>